<evidence type="ECO:0000256" key="2">
    <source>
        <dbReference type="ARBA" id="ARBA00004642"/>
    </source>
</evidence>
<organism evidence="8 9">
    <name type="scientific">Solanum tuberosum</name>
    <name type="common">Potato</name>
    <dbReference type="NCBI Taxonomy" id="4113"/>
    <lineage>
        <taxon>Eukaryota</taxon>
        <taxon>Viridiplantae</taxon>
        <taxon>Streptophyta</taxon>
        <taxon>Embryophyta</taxon>
        <taxon>Tracheophyta</taxon>
        <taxon>Spermatophyta</taxon>
        <taxon>Magnoliopsida</taxon>
        <taxon>eudicotyledons</taxon>
        <taxon>Gunneridae</taxon>
        <taxon>Pentapetalae</taxon>
        <taxon>asterids</taxon>
        <taxon>lamiids</taxon>
        <taxon>Solanales</taxon>
        <taxon>Solanaceae</taxon>
        <taxon>Solanoideae</taxon>
        <taxon>Solaneae</taxon>
        <taxon>Solanum</taxon>
    </lineage>
</organism>
<dbReference type="InterPro" id="IPR011687">
    <property type="entry name" value="Nop53/GLTSCR2"/>
</dbReference>
<protein>
    <recommendedName>
        <fullName evidence="4">Ribosome biogenesis protein NOP53</fullName>
    </recommendedName>
</protein>
<dbReference type="PANTHER" id="PTHR14211">
    <property type="entry name" value="GLIOMA SUPPRESSOR CANDIDATE REGION GENE 2"/>
    <property type="match status" value="1"/>
</dbReference>
<keyword evidence="9" id="KW-1185">Reference proteome</keyword>
<dbReference type="PIRSF" id="PIRSF017302">
    <property type="entry name" value="Gltscr2"/>
    <property type="match status" value="1"/>
</dbReference>
<evidence type="ECO:0000256" key="6">
    <source>
        <dbReference type="ARBA" id="ARBA00023242"/>
    </source>
</evidence>
<dbReference type="Proteomes" id="UP000826656">
    <property type="component" value="Unassembled WGS sequence"/>
</dbReference>
<evidence type="ECO:0000256" key="3">
    <source>
        <dbReference type="ARBA" id="ARBA00008838"/>
    </source>
</evidence>
<comment type="subcellular location">
    <subcellularLocation>
        <location evidence="1">Nucleus</location>
        <location evidence="1">Nucleolus</location>
    </subcellularLocation>
    <subcellularLocation>
        <location evidence="2">Nucleus</location>
        <location evidence="2">Nucleoplasm</location>
    </subcellularLocation>
</comment>
<keyword evidence="6" id="KW-0539">Nucleus</keyword>
<comment type="caution">
    <text evidence="8">The sequence shown here is derived from an EMBL/GenBank/DDBJ whole genome shotgun (WGS) entry which is preliminary data.</text>
</comment>
<dbReference type="Pfam" id="PF07767">
    <property type="entry name" value="Nop53"/>
    <property type="match status" value="2"/>
</dbReference>
<evidence type="ECO:0000313" key="9">
    <source>
        <dbReference type="Proteomes" id="UP000826656"/>
    </source>
</evidence>
<evidence type="ECO:0000256" key="5">
    <source>
        <dbReference type="ARBA" id="ARBA00022517"/>
    </source>
</evidence>
<dbReference type="EMBL" id="JAIVGD010000005">
    <property type="protein sequence ID" value="KAH0775387.1"/>
    <property type="molecule type" value="Genomic_DNA"/>
</dbReference>
<evidence type="ECO:0000256" key="4">
    <source>
        <dbReference type="ARBA" id="ARBA00018339"/>
    </source>
</evidence>
<evidence type="ECO:0000256" key="7">
    <source>
        <dbReference type="SAM" id="MobiDB-lite"/>
    </source>
</evidence>
<feature type="region of interest" description="Disordered" evidence="7">
    <location>
        <begin position="111"/>
        <end position="146"/>
    </location>
</feature>
<name>A0ABQ7W3R3_SOLTU</name>
<evidence type="ECO:0000256" key="1">
    <source>
        <dbReference type="ARBA" id="ARBA00004604"/>
    </source>
</evidence>
<accession>A0ABQ7W3R3</accession>
<reference evidence="8 9" key="1">
    <citation type="journal article" date="2021" name="bioRxiv">
        <title>Chromosome-scale and haplotype-resolved genome assembly of a tetraploid potato cultivar.</title>
        <authorList>
            <person name="Sun H."/>
            <person name="Jiao W.-B."/>
            <person name="Krause K."/>
            <person name="Campoy J.A."/>
            <person name="Goel M."/>
            <person name="Folz-Donahue K."/>
            <person name="Kukat C."/>
            <person name="Huettel B."/>
            <person name="Schneeberger K."/>
        </authorList>
    </citation>
    <scope>NUCLEOTIDE SEQUENCE [LARGE SCALE GENOMIC DNA]</scope>
    <source>
        <strain evidence="8">SolTubOtavaFocal</strain>
        <tissue evidence="8">Leaves</tissue>
    </source>
</reference>
<sequence length="378" mass="42377">MGKNKSSRKGKKAWRANISTEDIEDFFDNSTKDALSGSSLAQVPSDSLLCRQIQREITEFSDNLLQNFCFGGIIQEYCVLRTNLSVKRKIEKHREKVLRCDSMLQSNAFVEPVPSSTGKKSKKKSKLQIAKDTAQQDQKDFAGGDSDMVDIWDDKGDLVIKTKKKPKTSVIPAVEVEPQGCSFNPPSESHQDALACAVADEMQKIYRNELEPEPIPLIVPGEAVNEEDMYFLEADSGSDMENENLVEDGKTDLDKRPQKPKMLTRVEKNRRIVICSCACSLPDIIQEIEREEGENQKRHLRRVTAIKEKLKSCPPRLGKRKLVPAPAQVLLSEEITGSLRGCCTLARDGFKSLEKRGLVVPSKKSSSELCARSLWHHS</sequence>
<keyword evidence="5" id="KW-0690">Ribosome biogenesis</keyword>
<dbReference type="PANTHER" id="PTHR14211:SF7">
    <property type="entry name" value="RIBOSOME BIOGENESIS PROTEIN NOP53"/>
    <property type="match status" value="1"/>
</dbReference>
<evidence type="ECO:0000313" key="8">
    <source>
        <dbReference type="EMBL" id="KAH0775387.1"/>
    </source>
</evidence>
<gene>
    <name evidence="8" type="ORF">KY290_012524</name>
</gene>
<comment type="similarity">
    <text evidence="3">Belongs to the NOP53 family.</text>
</comment>
<proteinExistence type="inferred from homology"/>